<dbReference type="Gene3D" id="3.40.50.450">
    <property type="match status" value="1"/>
</dbReference>
<evidence type="ECO:0000256" key="2">
    <source>
        <dbReference type="RuleBase" id="RU363015"/>
    </source>
</evidence>
<reference evidence="3 4" key="1">
    <citation type="submission" date="2018-05" db="EMBL/GenBank/DDBJ databases">
        <title>A metagenomic window into the 2 km-deep terrestrial subsurface aquifer revealed taxonomically and functionally diverse microbial community comprising novel uncultured bacterial lineages.</title>
        <authorList>
            <person name="Kadnikov V.V."/>
            <person name="Mardanov A.V."/>
            <person name="Beletsky A.V."/>
            <person name="Banks D."/>
            <person name="Pimenov N.V."/>
            <person name="Frank Y.A."/>
            <person name="Karnachuk O.V."/>
            <person name="Ravin N.V."/>
        </authorList>
    </citation>
    <scope>NUCLEOTIDE SEQUENCE [LARGE SCALE GENOMIC DNA]</scope>
    <source>
        <strain evidence="3">BY5</strain>
    </source>
</reference>
<proteinExistence type="inferred from homology"/>
<protein>
    <recommendedName>
        <fullName evidence="2">Cytokinin riboside 5'-monophosphate phosphoribohydrolase</fullName>
        <ecNumber evidence="2">3.2.2.n1</ecNumber>
    </recommendedName>
</protein>
<dbReference type="PANTHER" id="PTHR31223">
    <property type="entry name" value="LOG FAMILY PROTEIN YJL055W"/>
    <property type="match status" value="1"/>
</dbReference>
<keyword evidence="2" id="KW-0378">Hydrolase</keyword>
<evidence type="ECO:0000313" key="3">
    <source>
        <dbReference type="EMBL" id="RCK79256.1"/>
    </source>
</evidence>
<dbReference type="EC" id="3.2.2.n1" evidence="2"/>
<organism evidence="3 4">
    <name type="scientific">Candidatus Ozemobacter sibiricus</name>
    <dbReference type="NCBI Taxonomy" id="2268124"/>
    <lineage>
        <taxon>Bacteria</taxon>
        <taxon>Candidatus Ozemobacteria</taxon>
        <taxon>Candidatus Ozemobacterales</taxon>
        <taxon>Candidatus Ozemobacteraceae</taxon>
        <taxon>Candidatus Ozemobacter</taxon>
    </lineage>
</organism>
<dbReference type="AlphaFoldDB" id="A0A367ZMK6"/>
<dbReference type="InterPro" id="IPR005269">
    <property type="entry name" value="LOG"/>
</dbReference>
<dbReference type="SUPFAM" id="SSF102405">
    <property type="entry name" value="MCP/YpsA-like"/>
    <property type="match status" value="1"/>
</dbReference>
<dbReference type="PANTHER" id="PTHR31223:SF70">
    <property type="entry name" value="LOG FAMILY PROTEIN YJL055W"/>
    <property type="match status" value="1"/>
</dbReference>
<comment type="caution">
    <text evidence="3">The sequence shown here is derived from an EMBL/GenBank/DDBJ whole genome shotgun (WGS) entry which is preliminary data.</text>
</comment>
<dbReference type="EMBL" id="QOQW01000014">
    <property type="protein sequence ID" value="RCK79256.1"/>
    <property type="molecule type" value="Genomic_DNA"/>
</dbReference>
<evidence type="ECO:0000313" key="4">
    <source>
        <dbReference type="Proteomes" id="UP000252355"/>
    </source>
</evidence>
<sequence length="189" mass="19918">MAMEHHRLHPATVCVYCASSATVSPAIKEAGARTGRLLAEAGLALIYGGTTCGLMKITADAHQAAGGRVIGIVPEFMVEQGIAHPDLDEVVAVPDLRTRKATMIERAGAFLVLPGGLGTLDELFDTLALKQLGLHRKPIVLLDTDGYWQPLLAFLRHGVAQRTIRAEHLDLLAIAATPEAALAACLTGG</sequence>
<dbReference type="GO" id="GO:0009691">
    <property type="term" value="P:cytokinin biosynthetic process"/>
    <property type="evidence" value="ECO:0007669"/>
    <property type="project" value="UniProtKB-UniRule"/>
</dbReference>
<dbReference type="GO" id="GO:0005829">
    <property type="term" value="C:cytosol"/>
    <property type="evidence" value="ECO:0007669"/>
    <property type="project" value="TreeGrafter"/>
</dbReference>
<keyword evidence="2" id="KW-0203">Cytokinin biosynthesis</keyword>
<dbReference type="NCBIfam" id="TIGR00730">
    <property type="entry name" value="Rossman fold protein, TIGR00730 family"/>
    <property type="match status" value="1"/>
</dbReference>
<accession>A0A367ZMK6</accession>
<evidence type="ECO:0000256" key="1">
    <source>
        <dbReference type="ARBA" id="ARBA00006763"/>
    </source>
</evidence>
<gene>
    <name evidence="3" type="ORF">OZSIB_0127</name>
</gene>
<dbReference type="Proteomes" id="UP000252355">
    <property type="component" value="Unassembled WGS sequence"/>
</dbReference>
<dbReference type="GO" id="GO:0016799">
    <property type="term" value="F:hydrolase activity, hydrolyzing N-glycosyl compounds"/>
    <property type="evidence" value="ECO:0007669"/>
    <property type="project" value="TreeGrafter"/>
</dbReference>
<dbReference type="InterPro" id="IPR031100">
    <property type="entry name" value="LOG_fam"/>
</dbReference>
<dbReference type="Pfam" id="PF03641">
    <property type="entry name" value="Lysine_decarbox"/>
    <property type="match status" value="1"/>
</dbReference>
<comment type="similarity">
    <text evidence="1 2">Belongs to the LOG family.</text>
</comment>
<name>A0A367ZMK6_9BACT</name>